<accession>A0AAE1RXU1</accession>
<gene>
    <name evidence="2" type="ORF">RND71_019686</name>
</gene>
<protein>
    <submittedName>
        <fullName evidence="2">Uncharacterized protein</fullName>
    </submittedName>
</protein>
<feature type="region of interest" description="Disordered" evidence="1">
    <location>
        <begin position="91"/>
        <end position="122"/>
    </location>
</feature>
<dbReference type="EMBL" id="JAVYJV010000010">
    <property type="protein sequence ID" value="KAK4360734.1"/>
    <property type="molecule type" value="Genomic_DNA"/>
</dbReference>
<comment type="caution">
    <text evidence="2">The sequence shown here is derived from an EMBL/GenBank/DDBJ whole genome shotgun (WGS) entry which is preliminary data.</text>
</comment>
<feature type="region of interest" description="Disordered" evidence="1">
    <location>
        <begin position="1"/>
        <end position="24"/>
    </location>
</feature>
<evidence type="ECO:0000313" key="3">
    <source>
        <dbReference type="Proteomes" id="UP001291623"/>
    </source>
</evidence>
<reference evidence="2" key="1">
    <citation type="submission" date="2023-12" db="EMBL/GenBank/DDBJ databases">
        <title>Genome assembly of Anisodus tanguticus.</title>
        <authorList>
            <person name="Wang Y.-J."/>
        </authorList>
    </citation>
    <scope>NUCLEOTIDE SEQUENCE</scope>
    <source>
        <strain evidence="2">KB-2021</strain>
        <tissue evidence="2">Leaf</tissue>
    </source>
</reference>
<proteinExistence type="predicted"/>
<keyword evidence="3" id="KW-1185">Reference proteome</keyword>
<feature type="compositionally biased region" description="Basic and acidic residues" evidence="1">
    <location>
        <begin position="112"/>
        <end position="122"/>
    </location>
</feature>
<sequence length="170" mass="19343">MSVDKELVEVDNSEGSYDNDLEDLPEYEEIDVGTVAPMQTSQGVGEPSSSTLEERVAWLEGEMPPNEAQYIAWRRGRSIAQTWLLKAIRRAASSHVPKQHPGKTVEPPSHQPSEESSEHQKFNEKCAEEIATAVFENKEVSHKCCIKRRLIRKHKSKDLTFKSLNDLNRR</sequence>
<dbReference type="AlphaFoldDB" id="A0AAE1RXU1"/>
<organism evidence="2 3">
    <name type="scientific">Anisodus tanguticus</name>
    <dbReference type="NCBI Taxonomy" id="243964"/>
    <lineage>
        <taxon>Eukaryota</taxon>
        <taxon>Viridiplantae</taxon>
        <taxon>Streptophyta</taxon>
        <taxon>Embryophyta</taxon>
        <taxon>Tracheophyta</taxon>
        <taxon>Spermatophyta</taxon>
        <taxon>Magnoliopsida</taxon>
        <taxon>eudicotyledons</taxon>
        <taxon>Gunneridae</taxon>
        <taxon>Pentapetalae</taxon>
        <taxon>asterids</taxon>
        <taxon>lamiids</taxon>
        <taxon>Solanales</taxon>
        <taxon>Solanaceae</taxon>
        <taxon>Solanoideae</taxon>
        <taxon>Hyoscyameae</taxon>
        <taxon>Anisodus</taxon>
    </lineage>
</organism>
<feature type="compositionally biased region" description="Acidic residues" evidence="1">
    <location>
        <begin position="9"/>
        <end position="24"/>
    </location>
</feature>
<dbReference type="Proteomes" id="UP001291623">
    <property type="component" value="Unassembled WGS sequence"/>
</dbReference>
<name>A0AAE1RXU1_9SOLA</name>
<evidence type="ECO:0000313" key="2">
    <source>
        <dbReference type="EMBL" id="KAK4360734.1"/>
    </source>
</evidence>
<evidence type="ECO:0000256" key="1">
    <source>
        <dbReference type="SAM" id="MobiDB-lite"/>
    </source>
</evidence>